<evidence type="ECO:0000256" key="7">
    <source>
        <dbReference type="ARBA" id="ARBA00022837"/>
    </source>
</evidence>
<dbReference type="PIRSF" id="PIRSF000243">
    <property type="entry name" value="Cyt_c552"/>
    <property type="match status" value="1"/>
</dbReference>
<dbReference type="PANTHER" id="PTHR30633:SF0">
    <property type="entry name" value="CYTOCHROME C-552"/>
    <property type="match status" value="1"/>
</dbReference>
<keyword evidence="6" id="KW-0732">Signal</keyword>
<keyword evidence="5" id="KW-0479">Metal-binding</keyword>
<evidence type="ECO:0000256" key="9">
    <source>
        <dbReference type="ARBA" id="ARBA00023004"/>
    </source>
</evidence>
<evidence type="ECO:0000256" key="2">
    <source>
        <dbReference type="ARBA" id="ARBA00009288"/>
    </source>
</evidence>
<dbReference type="GO" id="GO:0046872">
    <property type="term" value="F:metal ion binding"/>
    <property type="evidence" value="ECO:0007669"/>
    <property type="project" value="UniProtKB-KW"/>
</dbReference>
<dbReference type="OrthoDB" id="9780421at2"/>
<sequence>MKRYINILLICVMVLTMVVSNIGCARQQEEEPPGEAPTEEPRDPQVPLGEVPAPEDMIIEAAHWQEEYPMIYESFLRTSRMGDNTVEDSTLGGLHPVDYLEKYPNIKILYDGIGFSKEYFVARGHYYALEDVINTARPKPGASCLACKTGEYEKLFVEHGQDLFTMDFHETVQGVDNAISCYSCHRNEPGENIQVTAPHLAVGLTKLEQEPPAGTMACAQCHVEYYFDPETREVVLPWDNGLGVEEIEAYFDERGFYDWKHPRTGTPLIKVQHPEFEMYTGSVHDRLGISCADCHMPTVEEEGETYKSHWAKSPLKTVEESCGRCHADGEAIIAETEEIQKEIDAMQVEVSDMIVKLIEDFAAALEERDLDEETVQQLWDLHRKAQYRWDFVMVENSTGFHHASKAREALEQAKEFAQEALDILAEQQ</sequence>
<dbReference type="Proteomes" id="UP000035704">
    <property type="component" value="Chromosome"/>
</dbReference>
<dbReference type="Gene3D" id="1.10.1130.10">
    <property type="entry name" value="Flavocytochrome C3, Chain A"/>
    <property type="match status" value="1"/>
</dbReference>
<evidence type="ECO:0000256" key="1">
    <source>
        <dbReference type="ARBA" id="ARBA00004196"/>
    </source>
</evidence>
<keyword evidence="9" id="KW-0408">Iron</keyword>
<dbReference type="GO" id="GO:0042279">
    <property type="term" value="F:nitrite reductase (cytochrome, ammonia-forming) activity"/>
    <property type="evidence" value="ECO:0007669"/>
    <property type="project" value="UniProtKB-EC"/>
</dbReference>
<proteinExistence type="inferred from homology"/>
<dbReference type="RefSeq" id="WP_044825045.1">
    <property type="nucleotide sequence ID" value="NZ_CP009687.1"/>
</dbReference>
<reference evidence="11 12" key="1">
    <citation type="submission" date="2014-10" db="EMBL/GenBank/DDBJ databases">
        <title>Genome sequence of Clostridium aceticum DSM 1496.</title>
        <authorList>
            <person name="Poehlein A."/>
            <person name="Schiel-Bengelsdorf B."/>
            <person name="Gottschalk G."/>
            <person name="Duerre P."/>
            <person name="Daniel R."/>
        </authorList>
    </citation>
    <scope>NUCLEOTIDE SEQUENCE [LARGE SCALE GENOMIC DNA]</scope>
    <source>
        <strain evidence="11 12">DSM 1496</strain>
    </source>
</reference>
<evidence type="ECO:0000256" key="10">
    <source>
        <dbReference type="ARBA" id="ARBA00049131"/>
    </source>
</evidence>
<dbReference type="InterPro" id="IPR036280">
    <property type="entry name" value="Multihaem_cyt_sf"/>
</dbReference>
<dbReference type="PANTHER" id="PTHR30633">
    <property type="entry name" value="CYTOCHROME C-552 RESPIRATORY NITRITE REDUCTASE"/>
    <property type="match status" value="1"/>
</dbReference>
<dbReference type="KEGG" id="cace:CACET_c22020"/>
<dbReference type="GO" id="GO:0020037">
    <property type="term" value="F:heme binding"/>
    <property type="evidence" value="ECO:0007669"/>
    <property type="project" value="TreeGrafter"/>
</dbReference>
<dbReference type="InterPro" id="IPR003321">
    <property type="entry name" value="Cyt_c552"/>
</dbReference>
<comment type="catalytic activity">
    <reaction evidence="10">
        <text>6 Fe(III)-[cytochrome c] + NH4(+) + 2 H2O = 6 Fe(II)-[cytochrome c] + nitrite + 8 H(+)</text>
        <dbReference type="Rhea" id="RHEA:13089"/>
        <dbReference type="Rhea" id="RHEA-COMP:10350"/>
        <dbReference type="Rhea" id="RHEA-COMP:14399"/>
        <dbReference type="ChEBI" id="CHEBI:15377"/>
        <dbReference type="ChEBI" id="CHEBI:15378"/>
        <dbReference type="ChEBI" id="CHEBI:16301"/>
        <dbReference type="ChEBI" id="CHEBI:28938"/>
        <dbReference type="ChEBI" id="CHEBI:29033"/>
        <dbReference type="ChEBI" id="CHEBI:29034"/>
        <dbReference type="EC" id="1.7.2.2"/>
    </reaction>
</comment>
<dbReference type="GO" id="GO:0030288">
    <property type="term" value="C:outer membrane-bounded periplasmic space"/>
    <property type="evidence" value="ECO:0007669"/>
    <property type="project" value="TreeGrafter"/>
</dbReference>
<dbReference type="Gene3D" id="1.20.140.10">
    <property type="entry name" value="Butyryl-CoA Dehydrogenase, subunit A, domain 3"/>
    <property type="match status" value="1"/>
</dbReference>
<evidence type="ECO:0000256" key="3">
    <source>
        <dbReference type="ARBA" id="ARBA00011887"/>
    </source>
</evidence>
<evidence type="ECO:0000256" key="6">
    <source>
        <dbReference type="ARBA" id="ARBA00022729"/>
    </source>
</evidence>
<dbReference type="SUPFAM" id="SSF48695">
    <property type="entry name" value="Multiheme cytochromes"/>
    <property type="match status" value="1"/>
</dbReference>
<organism evidence="11 12">
    <name type="scientific">Clostridium aceticum</name>
    <dbReference type="NCBI Taxonomy" id="84022"/>
    <lineage>
        <taxon>Bacteria</taxon>
        <taxon>Bacillati</taxon>
        <taxon>Bacillota</taxon>
        <taxon>Clostridia</taxon>
        <taxon>Eubacteriales</taxon>
        <taxon>Clostridiaceae</taxon>
        <taxon>Clostridium</taxon>
    </lineage>
</organism>
<evidence type="ECO:0000256" key="5">
    <source>
        <dbReference type="ARBA" id="ARBA00022723"/>
    </source>
</evidence>
<comment type="subcellular location">
    <subcellularLocation>
        <location evidence="1">Cell envelope</location>
    </subcellularLocation>
</comment>
<dbReference type="AlphaFoldDB" id="A0A0D8IC34"/>
<dbReference type="EMBL" id="CP009687">
    <property type="protein sequence ID" value="AKL95648.1"/>
    <property type="molecule type" value="Genomic_DNA"/>
</dbReference>
<dbReference type="GO" id="GO:0019645">
    <property type="term" value="P:anaerobic electron transport chain"/>
    <property type="evidence" value="ECO:0007669"/>
    <property type="project" value="TreeGrafter"/>
</dbReference>
<dbReference type="STRING" id="84022.CACET_c22020"/>
<keyword evidence="4" id="KW-0349">Heme</keyword>
<dbReference type="EC" id="1.7.2.2" evidence="3"/>
<keyword evidence="8 11" id="KW-0560">Oxidoreductase</keyword>
<dbReference type="Pfam" id="PF02335">
    <property type="entry name" value="Cytochrom_C552"/>
    <property type="match status" value="1"/>
</dbReference>
<evidence type="ECO:0000313" key="12">
    <source>
        <dbReference type="Proteomes" id="UP000035704"/>
    </source>
</evidence>
<evidence type="ECO:0000256" key="4">
    <source>
        <dbReference type="ARBA" id="ARBA00022617"/>
    </source>
</evidence>
<accession>A0A0D8IC34</accession>
<dbReference type="PATRIC" id="fig|84022.5.peg.507"/>
<evidence type="ECO:0000313" key="11">
    <source>
        <dbReference type="EMBL" id="AKL95648.1"/>
    </source>
</evidence>
<comment type="similarity">
    <text evidence="2">Belongs to the cytochrome c-552 family.</text>
</comment>
<evidence type="ECO:0000256" key="8">
    <source>
        <dbReference type="ARBA" id="ARBA00023002"/>
    </source>
</evidence>
<keyword evidence="12" id="KW-1185">Reference proteome</keyword>
<dbReference type="CDD" id="cd00548">
    <property type="entry name" value="NrfA-like"/>
    <property type="match status" value="1"/>
</dbReference>
<gene>
    <name evidence="11" type="primary">nrfA1</name>
    <name evidence="11" type="ORF">CACET_c22020</name>
</gene>
<keyword evidence="7" id="KW-0106">Calcium</keyword>
<name>A0A0D8IC34_9CLOT</name>
<protein>
    <recommendedName>
        <fullName evidence="3">nitrite reductase (cytochrome; ammonia-forming)</fullName>
        <ecNumber evidence="3">1.7.2.2</ecNumber>
    </recommendedName>
</protein>